<dbReference type="Pfam" id="PF01827">
    <property type="entry name" value="FTH"/>
    <property type="match status" value="5"/>
</dbReference>
<keyword evidence="3" id="KW-1185">Reference proteome</keyword>
<dbReference type="InterPro" id="IPR002900">
    <property type="entry name" value="DUF38/FTH_CAE_spp"/>
</dbReference>
<feature type="domain" description="DUF38" evidence="1">
    <location>
        <begin position="113"/>
        <end position="239"/>
    </location>
</feature>
<sequence>MNDLCKKLSHLFSKPKNKTSSKILTSTLNSFQNSSRIGIRIIVSNTVRLTIYTRKSPPRITINFQGITASMKYVNAILAIEIPISYISIQFVNRECWKSLNPEVVSHVGMLLLEEMAKMLKSSNVKLKKFSVRLFETPSDPIEKILSDLDVKVLVLKTDWDEDDEDKKPIQKVESDNWKKVRALYINSFYLAGPVQQISHLSTASCFFNSINFDDLVFLKNHFLDAPHAREYVIHYREFDGHPMMVLPQKMGLITIVGDPIDVDHCETGEDIYKFHVMDENHDISINLCMREYANLHSITFTREPPLVKQFSDPIVTNYHSSTVELLENSQNISVFLVILRDSIMFQLTYQPKTSLEKQNAIFDYKKQMSGCSVNSENRTELGVNLDYRTLFCTHLKYLLDRIGYCTFAAFSFVFYGKLMSEYVVGDESDMLHMEFFNVFDKFVQPNSIKALVFSVNFKFHPLAINYITSVLSFFQPGPLQSIMLDMDKRTTAMNLESIVRLEQWEQAAMILMSDITVKFARRDFGHLGIAKIIAHPISFEDLTFLKEHFITSDIPQMFEIKYLRSSEINVNVAQKLLETFGPPAHEEYASAEQCDRIWCLPISNSENCVLVKHIFCRRREYGSFNFSRRLASELELMSTTSPNRSQILSALVKKIEALKNWSLKVRIDEGQVQINFTHSPWPTKSICYKNHREGCLLEYEFHKVVFDENFAVASCDDLNFVMNSVQEFDKFEIESGEISAPNRDDDPNNSNETILPYWLTNLKTHLKQRSQMLTVGTFKLNLKNHAPNNRFFSILSLIASETIELKTTVQEAKLKLKEINVTNAKEFKAESFQLSVPIKLLLHFSNVSATLQTVSIQDLNILKEHFLNSPIKLKFIINDTLSKNEDVNVTNLLEMFGAPDRIEDVLMEWRIRTLSTKFELVIEYRPCVPMGQSFTFESFAIADTVFEKEHQTLGPINNLAMLPLSFTTRSVILPSTLNSMKGAQLTEIYMSVERIRITIFFRYFLHNHENCRTHEYERYQKGCRVKCDLQEEVARHQDFISLAISHLSVILKSHDNMVRFKIYLRDDSEEDDVDKKVLQALVEALKERQNKLRIKYLEVYFWKRPLIELAASLLSWCDPIDLIRIVLEAPFFKGIVIEPEACELLVNLEQWKSVRQMMCPSLVFPTALSSFEHFSAANFTVPTISLEQLNSLKKHFMNFTTEFIFAIHFLAYKDQDINNMGERGPKPQDVFCTPSQAEYGNEELGNKRWYLPMENTEYQLDIIYLRCGRQGVPVYIFKREPLIKLHPLRKAEKAPPFDMLRLVTWFPLIMKNILNDCAFVSVEVLRNVSKDIRQFVDRNRRNSIFQTYDISLSLSSDDAKLCIRQFNSHTIFHYSPQPIGCKLKITELTQFGRFQSMRQLNMTDDTYINYLMRILQYILRDQRDCLNFFTYGLHFENDNEAAEARRQVKKILLPNALRSHKFQLVNLDLTVRNESEILELLECFDAGKLKCLILEFARKKEEETGGTIEINRIAEMDHWRNLEEFAVVDYVINADPLNFNQLFGHFKTLNVCLQNFTVDNLLFMKQKSLASSLYLHFICENFELENLYELIGRPLLETANAVKYRKWFFKLIGSIENTLILIIHTQNGKIHIQITRIPTSDVPQNATIRVDFE</sequence>
<evidence type="ECO:0000313" key="3">
    <source>
        <dbReference type="Proteomes" id="UP000001940"/>
    </source>
</evidence>
<dbReference type="HOGENOM" id="CLU_242367_0_0_1"/>
<dbReference type="AlphaFoldDB" id="A5Z2X0"/>
<reference evidence="2 3" key="1">
    <citation type="journal article" date="1998" name="Science">
        <title>Genome sequence of the nematode C. elegans: a platform for investigating biology.</title>
        <authorList>
            <consortium name="The C. elegans sequencing consortium"/>
            <person name="Sulson J.E."/>
            <person name="Waterston R."/>
        </authorList>
    </citation>
    <scope>NUCLEOTIDE SEQUENCE [LARGE SCALE GENOMIC DNA]</scope>
    <source>
        <strain evidence="2 3">Bristol N2</strain>
    </source>
</reference>
<dbReference type="InParanoid" id="A5Z2X0"/>
<dbReference type="eggNOG" id="ENOG502THK6">
    <property type="taxonomic scope" value="Eukaryota"/>
</dbReference>
<dbReference type="FunCoup" id="A5Z2X0">
    <property type="interactions" value="189"/>
</dbReference>
<organism evidence="2 3">
    <name type="scientific">Caenorhabditis elegans</name>
    <dbReference type="NCBI Taxonomy" id="6239"/>
    <lineage>
        <taxon>Eukaryota</taxon>
        <taxon>Metazoa</taxon>
        <taxon>Ecdysozoa</taxon>
        <taxon>Nematoda</taxon>
        <taxon>Chromadorea</taxon>
        <taxon>Rhabditida</taxon>
        <taxon>Rhabditina</taxon>
        <taxon>Rhabditomorpha</taxon>
        <taxon>Rhabditoidea</taxon>
        <taxon>Rhabditidae</taxon>
        <taxon>Peloderinae</taxon>
        <taxon>Caenorhabditis</taxon>
    </lineage>
</organism>
<feature type="domain" description="DUF38" evidence="1">
    <location>
        <begin position="1077"/>
        <end position="1202"/>
    </location>
</feature>
<evidence type="ECO:0000259" key="1">
    <source>
        <dbReference type="Pfam" id="PF01827"/>
    </source>
</evidence>
<dbReference type="PANTHER" id="PTHR23014:SF1">
    <property type="entry name" value="DUF38 DOMAIN-CONTAINING PROTEIN-RELATED"/>
    <property type="match status" value="1"/>
</dbReference>
<accession>A5Z2X0</accession>
<proteinExistence type="predicted"/>
<evidence type="ECO:0000313" key="4">
    <source>
        <dbReference type="WormBase" id="C01B9.1b"/>
    </source>
</evidence>
<dbReference type="Proteomes" id="UP000001940">
    <property type="component" value="Chromosome II"/>
</dbReference>
<dbReference type="ExpressionAtlas" id="A5Z2X0">
    <property type="expression patterns" value="baseline and differential"/>
</dbReference>
<dbReference type="AGR" id="WB:WBGene00007220"/>
<dbReference type="Bgee" id="WBGene00007220">
    <property type="expression patterns" value="Expressed in material anatomical entity and 3 other cell types or tissues"/>
</dbReference>
<name>A5Z2X0_CAEEL</name>
<dbReference type="PhylomeDB" id="A5Z2X0"/>
<feature type="domain" description="DUF38" evidence="1">
    <location>
        <begin position="761"/>
        <end position="898"/>
    </location>
</feature>
<evidence type="ECO:0000313" key="2">
    <source>
        <dbReference type="EMBL" id="CAN99669.2"/>
    </source>
</evidence>
<protein>
    <submittedName>
        <fullName evidence="2">DUF38 domain-containing protein</fullName>
    </submittedName>
</protein>
<dbReference type="CTD" id="175023"/>
<dbReference type="GeneID" id="175023"/>
<dbReference type="PANTHER" id="PTHR23014">
    <property type="entry name" value="F-BOX A PROTEIN"/>
    <property type="match status" value="1"/>
</dbReference>
<feature type="domain" description="DUF38" evidence="1">
    <location>
        <begin position="450"/>
        <end position="570"/>
    </location>
</feature>
<dbReference type="RefSeq" id="NP_001122576.1">
    <property type="nucleotide sequence ID" value="NM_001129104.4"/>
</dbReference>
<dbReference type="WormBase" id="C01B9.1b">
    <property type="protein sequence ID" value="CE41753"/>
    <property type="gene ID" value="WBGene00007220"/>
</dbReference>
<feature type="domain" description="DUF38" evidence="1">
    <location>
        <begin position="1458"/>
        <end position="1583"/>
    </location>
</feature>
<dbReference type="UCSC" id="C01B9.1b">
    <property type="organism name" value="c. elegans"/>
</dbReference>
<dbReference type="EMBL" id="BX284602">
    <property type="protein sequence ID" value="CAN99669.2"/>
    <property type="molecule type" value="Genomic_DNA"/>
</dbReference>
<dbReference type="PaxDb" id="6239-C01B9.1b"/>
<gene>
    <name evidence="2 4" type="ORF">C01B9.1</name>
    <name evidence="2" type="ORF">CELE_C01B9.1</name>
</gene>
<dbReference type="KEGG" id="cel:CELE_C01B9.1"/>